<protein>
    <submittedName>
        <fullName evidence="2">Uncharacterized protein</fullName>
    </submittedName>
</protein>
<gene>
    <name evidence="2" type="ORF">TrRE_jg12516</name>
</gene>
<sequence length="106" mass="12355">MPTRRRGNSTDVVDEAPDVIIQENGWDMDDITDTLLGRKESSFWNNRRIWFLIWVQVFAFVELYSYLLPLALGSYWDEAVHFHLKLTISTFLSTLSIDLVSMEPVT</sequence>
<dbReference type="Proteomes" id="UP001165082">
    <property type="component" value="Unassembled WGS sequence"/>
</dbReference>
<dbReference type="OrthoDB" id="10333080at2759"/>
<evidence type="ECO:0000256" key="1">
    <source>
        <dbReference type="SAM" id="Phobius"/>
    </source>
</evidence>
<dbReference type="EMBL" id="BRXZ01007921">
    <property type="protein sequence ID" value="GMI35948.1"/>
    <property type="molecule type" value="Genomic_DNA"/>
</dbReference>
<keyword evidence="1" id="KW-0472">Membrane</keyword>
<keyword evidence="1" id="KW-0812">Transmembrane</keyword>
<organism evidence="2 3">
    <name type="scientific">Triparma retinervis</name>
    <dbReference type="NCBI Taxonomy" id="2557542"/>
    <lineage>
        <taxon>Eukaryota</taxon>
        <taxon>Sar</taxon>
        <taxon>Stramenopiles</taxon>
        <taxon>Ochrophyta</taxon>
        <taxon>Bolidophyceae</taxon>
        <taxon>Parmales</taxon>
        <taxon>Triparmaceae</taxon>
        <taxon>Triparma</taxon>
    </lineage>
</organism>
<proteinExistence type="predicted"/>
<comment type="caution">
    <text evidence="2">The sequence shown here is derived from an EMBL/GenBank/DDBJ whole genome shotgun (WGS) entry which is preliminary data.</text>
</comment>
<feature type="transmembrane region" description="Helical" evidence="1">
    <location>
        <begin position="49"/>
        <end position="68"/>
    </location>
</feature>
<keyword evidence="1" id="KW-1133">Transmembrane helix</keyword>
<evidence type="ECO:0000313" key="3">
    <source>
        <dbReference type="Proteomes" id="UP001165082"/>
    </source>
</evidence>
<feature type="non-terminal residue" evidence="2">
    <location>
        <position position="1"/>
    </location>
</feature>
<reference evidence="2" key="1">
    <citation type="submission" date="2022-07" db="EMBL/GenBank/DDBJ databases">
        <title>Genome analysis of Parmales, a sister group of diatoms, reveals the evolutionary specialization of diatoms from phago-mixotrophs to photoautotrophs.</title>
        <authorList>
            <person name="Ban H."/>
            <person name="Sato S."/>
            <person name="Yoshikawa S."/>
            <person name="Kazumasa Y."/>
            <person name="Nakamura Y."/>
            <person name="Ichinomiya M."/>
            <person name="Saitoh K."/>
            <person name="Sato N."/>
            <person name="Blanc-Mathieu R."/>
            <person name="Endo H."/>
            <person name="Kuwata A."/>
            <person name="Ogata H."/>
        </authorList>
    </citation>
    <scope>NUCLEOTIDE SEQUENCE</scope>
</reference>
<dbReference type="AlphaFoldDB" id="A0A9W7G8F4"/>
<keyword evidence="3" id="KW-1185">Reference proteome</keyword>
<evidence type="ECO:0000313" key="2">
    <source>
        <dbReference type="EMBL" id="GMI35948.1"/>
    </source>
</evidence>
<name>A0A9W7G8F4_9STRA</name>
<accession>A0A9W7G8F4</accession>